<reference evidence="11" key="1">
    <citation type="submission" date="2021-01" db="EMBL/GenBank/DDBJ databases">
        <title>Rhizobium sp. strain KVB221 16S ribosomal RNA gene Genome sequencing and assembly.</title>
        <authorList>
            <person name="Kang M."/>
        </authorList>
    </citation>
    <scope>NUCLEOTIDE SEQUENCE</scope>
    <source>
        <strain evidence="11">KVB221</strain>
    </source>
</reference>
<comment type="similarity">
    <text evidence="3 8">Belongs to the GTP cyclohydrolase I family.</text>
</comment>
<evidence type="ECO:0000313" key="11">
    <source>
        <dbReference type="EMBL" id="MBL0373676.1"/>
    </source>
</evidence>
<feature type="binding site" evidence="8">
    <location>
        <position position="184"/>
    </location>
    <ligand>
        <name>Zn(2+)</name>
        <dbReference type="ChEBI" id="CHEBI:29105"/>
    </ligand>
</feature>
<dbReference type="Pfam" id="PF01227">
    <property type="entry name" value="GTP_cyclohydroI"/>
    <property type="match status" value="1"/>
</dbReference>
<dbReference type="AlphaFoldDB" id="A0A936YS54"/>
<evidence type="ECO:0000256" key="4">
    <source>
        <dbReference type="ARBA" id="ARBA00011857"/>
    </source>
</evidence>
<evidence type="ECO:0000256" key="7">
    <source>
        <dbReference type="ARBA" id="ARBA00023134"/>
    </source>
</evidence>
<dbReference type="GO" id="GO:0005737">
    <property type="term" value="C:cytoplasm"/>
    <property type="evidence" value="ECO:0007669"/>
    <property type="project" value="TreeGrafter"/>
</dbReference>
<dbReference type="Gene3D" id="3.30.1130.10">
    <property type="match status" value="1"/>
</dbReference>
<comment type="caution">
    <text evidence="11">The sequence shown here is derived from an EMBL/GenBank/DDBJ whole genome shotgun (WGS) entry which is preliminary data.</text>
</comment>
<dbReference type="GO" id="GO:0006729">
    <property type="term" value="P:tetrahydrobiopterin biosynthetic process"/>
    <property type="evidence" value="ECO:0007669"/>
    <property type="project" value="TreeGrafter"/>
</dbReference>
<evidence type="ECO:0000313" key="12">
    <source>
        <dbReference type="Proteomes" id="UP000633219"/>
    </source>
</evidence>
<evidence type="ECO:0000256" key="2">
    <source>
        <dbReference type="ARBA" id="ARBA00005080"/>
    </source>
</evidence>
<dbReference type="EC" id="3.5.4.16" evidence="8"/>
<comment type="subunit">
    <text evidence="4">Toroid-shaped homodecamer, composed of two pentamers of five dimers.</text>
</comment>
<dbReference type="NCBIfam" id="NF006825">
    <property type="entry name" value="PRK09347.1-2"/>
    <property type="match status" value="1"/>
</dbReference>
<keyword evidence="12" id="KW-1185">Reference proteome</keyword>
<evidence type="ECO:0000256" key="9">
    <source>
        <dbReference type="SAM" id="MobiDB-lite"/>
    </source>
</evidence>
<evidence type="ECO:0000259" key="10">
    <source>
        <dbReference type="Pfam" id="PF01227"/>
    </source>
</evidence>
<dbReference type="EMBL" id="JAEQNC010000009">
    <property type="protein sequence ID" value="MBL0373676.1"/>
    <property type="molecule type" value="Genomic_DNA"/>
</dbReference>
<dbReference type="InterPro" id="IPR043134">
    <property type="entry name" value="GTP-CH-I_N"/>
</dbReference>
<dbReference type="PANTHER" id="PTHR11109:SF7">
    <property type="entry name" value="GTP CYCLOHYDROLASE 1"/>
    <property type="match status" value="1"/>
</dbReference>
<sequence>MNLHTEILERTEERSTHDEGQALFGHPRLNATGAGQPSRLEAEEAVRTLIRWAGDNPERAGLLDTPARVVRAYEEWFEGYNQNPASLLERTFDEIGGYSQAVELHDIPFHSVCEHHMATIRGKAHIAYMPVDRVVGISKLARVVEACARRLQIQERLTDEIACAIDDALRPGGVAVVIEAEHGCMSTRGVCVHGTRMVTKRMLGVFDTDAGLRREFLSSIGM</sequence>
<keyword evidence="8" id="KW-0479">Metal-binding</keyword>
<feature type="binding site" evidence="8">
    <location>
        <position position="113"/>
    </location>
    <ligand>
        <name>Zn(2+)</name>
        <dbReference type="ChEBI" id="CHEBI:29105"/>
    </ligand>
</feature>
<dbReference type="GO" id="GO:0005525">
    <property type="term" value="F:GTP binding"/>
    <property type="evidence" value="ECO:0007669"/>
    <property type="project" value="UniProtKB-KW"/>
</dbReference>
<keyword evidence="5 8" id="KW-0554">One-carbon metabolism</keyword>
<dbReference type="PROSITE" id="PS00860">
    <property type="entry name" value="GTP_CYCLOHYDROL_1_2"/>
    <property type="match status" value="1"/>
</dbReference>
<dbReference type="RefSeq" id="WP_201660568.1">
    <property type="nucleotide sequence ID" value="NZ_JAEQNC010000009.1"/>
</dbReference>
<name>A0A936YS54_9HYPH</name>
<dbReference type="Proteomes" id="UP000633219">
    <property type="component" value="Unassembled WGS sequence"/>
</dbReference>
<keyword evidence="8" id="KW-0547">Nucleotide-binding</keyword>
<dbReference type="GO" id="GO:0003934">
    <property type="term" value="F:GTP cyclohydrolase I activity"/>
    <property type="evidence" value="ECO:0007669"/>
    <property type="project" value="UniProtKB-UniRule"/>
</dbReference>
<dbReference type="GO" id="GO:0008270">
    <property type="term" value="F:zinc ion binding"/>
    <property type="evidence" value="ECO:0007669"/>
    <property type="project" value="UniProtKB-UniRule"/>
</dbReference>
<dbReference type="InterPro" id="IPR018234">
    <property type="entry name" value="GTP_CycHdrlase_I_CS"/>
</dbReference>
<keyword evidence="6 8" id="KW-0378">Hydrolase</keyword>
<dbReference type="NCBIfam" id="TIGR00063">
    <property type="entry name" value="folE"/>
    <property type="match status" value="1"/>
</dbReference>
<dbReference type="SUPFAM" id="SSF55620">
    <property type="entry name" value="Tetrahydrobiopterin biosynthesis enzymes-like"/>
    <property type="match status" value="1"/>
</dbReference>
<evidence type="ECO:0000256" key="8">
    <source>
        <dbReference type="HAMAP-Rule" id="MF_00223"/>
    </source>
</evidence>
<dbReference type="InterPro" id="IPR043133">
    <property type="entry name" value="GTP-CH-I_C/QueF"/>
</dbReference>
<evidence type="ECO:0000256" key="5">
    <source>
        <dbReference type="ARBA" id="ARBA00022563"/>
    </source>
</evidence>
<feature type="compositionally biased region" description="Basic and acidic residues" evidence="9">
    <location>
        <begin position="1"/>
        <end position="20"/>
    </location>
</feature>
<accession>A0A936YS54</accession>
<dbReference type="GO" id="GO:0006730">
    <property type="term" value="P:one-carbon metabolic process"/>
    <property type="evidence" value="ECO:0007669"/>
    <property type="project" value="UniProtKB-UniRule"/>
</dbReference>
<organism evidence="11 12">
    <name type="scientific">Rhizobium setariae</name>
    <dbReference type="NCBI Taxonomy" id="2801340"/>
    <lineage>
        <taxon>Bacteria</taxon>
        <taxon>Pseudomonadati</taxon>
        <taxon>Pseudomonadota</taxon>
        <taxon>Alphaproteobacteria</taxon>
        <taxon>Hyphomicrobiales</taxon>
        <taxon>Rhizobiaceae</taxon>
        <taxon>Rhizobium/Agrobacterium group</taxon>
        <taxon>Rhizobium</taxon>
    </lineage>
</organism>
<keyword evidence="8" id="KW-0862">Zinc</keyword>
<feature type="domain" description="GTP cyclohydrolase I" evidence="10">
    <location>
        <begin position="43"/>
        <end position="220"/>
    </location>
</feature>
<comment type="catalytic activity">
    <reaction evidence="1 8">
        <text>GTP + H2O = 7,8-dihydroneopterin 3'-triphosphate + formate + H(+)</text>
        <dbReference type="Rhea" id="RHEA:17473"/>
        <dbReference type="ChEBI" id="CHEBI:15377"/>
        <dbReference type="ChEBI" id="CHEBI:15378"/>
        <dbReference type="ChEBI" id="CHEBI:15740"/>
        <dbReference type="ChEBI" id="CHEBI:37565"/>
        <dbReference type="ChEBI" id="CHEBI:58462"/>
        <dbReference type="EC" id="3.5.4.16"/>
    </reaction>
</comment>
<evidence type="ECO:0000256" key="6">
    <source>
        <dbReference type="ARBA" id="ARBA00022801"/>
    </source>
</evidence>
<keyword evidence="7 8" id="KW-0342">GTP-binding</keyword>
<comment type="pathway">
    <text evidence="2 8">Cofactor biosynthesis; 7,8-dihydroneopterin triphosphate biosynthesis; 7,8-dihydroneopterin triphosphate from GTP: step 1/1.</text>
</comment>
<dbReference type="GO" id="GO:0046654">
    <property type="term" value="P:tetrahydrofolate biosynthetic process"/>
    <property type="evidence" value="ECO:0007669"/>
    <property type="project" value="UniProtKB-UniRule"/>
</dbReference>
<dbReference type="InterPro" id="IPR020602">
    <property type="entry name" value="GTP_CycHdrlase_I_dom"/>
</dbReference>
<evidence type="ECO:0000256" key="3">
    <source>
        <dbReference type="ARBA" id="ARBA00008085"/>
    </source>
</evidence>
<feature type="binding site" evidence="8">
    <location>
        <position position="116"/>
    </location>
    <ligand>
        <name>Zn(2+)</name>
        <dbReference type="ChEBI" id="CHEBI:29105"/>
    </ligand>
</feature>
<dbReference type="HAMAP" id="MF_00223">
    <property type="entry name" value="FolE"/>
    <property type="match status" value="1"/>
</dbReference>
<dbReference type="FunFam" id="3.30.1130.10:FF:000001">
    <property type="entry name" value="GTP cyclohydrolase 1"/>
    <property type="match status" value="1"/>
</dbReference>
<comment type="subunit">
    <text evidence="8">Homopolymer.</text>
</comment>
<dbReference type="FunFam" id="1.10.286.10:FF:000001">
    <property type="entry name" value="GTP cyclohydrolase 1"/>
    <property type="match status" value="1"/>
</dbReference>
<protein>
    <recommendedName>
        <fullName evidence="8">GTP cyclohydrolase 1</fullName>
        <ecNumber evidence="8">3.5.4.16</ecNumber>
    </recommendedName>
    <alternativeName>
        <fullName evidence="8">GTP cyclohydrolase I</fullName>
        <shortName evidence="8">GTP-CH-I</shortName>
    </alternativeName>
</protein>
<dbReference type="InterPro" id="IPR001474">
    <property type="entry name" value="GTP_CycHdrlase_I"/>
</dbReference>
<dbReference type="Gene3D" id="1.10.286.10">
    <property type="match status" value="1"/>
</dbReference>
<gene>
    <name evidence="8 11" type="primary">folE</name>
    <name evidence="11" type="ORF">JJB09_16750</name>
</gene>
<evidence type="ECO:0000256" key="1">
    <source>
        <dbReference type="ARBA" id="ARBA00001052"/>
    </source>
</evidence>
<dbReference type="PANTHER" id="PTHR11109">
    <property type="entry name" value="GTP CYCLOHYDROLASE I"/>
    <property type="match status" value="1"/>
</dbReference>
<proteinExistence type="inferred from homology"/>
<feature type="region of interest" description="Disordered" evidence="9">
    <location>
        <begin position="1"/>
        <end position="22"/>
    </location>
</feature>
<dbReference type="NCBIfam" id="NF006826">
    <property type="entry name" value="PRK09347.1-3"/>
    <property type="match status" value="1"/>
</dbReference>